<reference evidence="8 9" key="1">
    <citation type="journal article" date="2013" name="Genome Announc.">
        <title>Draft Genome Sequence for Desulfovibrio africanus Strain PCS.</title>
        <authorList>
            <person name="Brown S.D."/>
            <person name="Utturkar S.M."/>
            <person name="Arkin A.P."/>
            <person name="Deutschbauer A.M."/>
            <person name="Elias D.A."/>
            <person name="Hazen T.C."/>
            <person name="Chakraborty R."/>
        </authorList>
    </citation>
    <scope>NUCLEOTIDE SEQUENCE [LARGE SCALE GENOMIC DNA]</scope>
    <source>
        <strain evidence="8 9">PCS</strain>
    </source>
</reference>
<dbReference type="PANTHER" id="PTHR30213:SF1">
    <property type="entry name" value="INNER MEMBRANE PROTEIN YHJD"/>
    <property type="match status" value="1"/>
</dbReference>
<dbReference type="GO" id="GO:0005886">
    <property type="term" value="C:plasma membrane"/>
    <property type="evidence" value="ECO:0007669"/>
    <property type="project" value="UniProtKB-SubCell"/>
</dbReference>
<dbReference type="PATRIC" id="fig|1262666.3.peg.3612"/>
<feature type="transmembrane region" description="Helical" evidence="7">
    <location>
        <begin position="33"/>
        <end position="54"/>
    </location>
</feature>
<dbReference type="RefSeq" id="WP_005989689.1">
    <property type="nucleotide sequence ID" value="NZ_AOSV01000040.1"/>
</dbReference>
<keyword evidence="5 7" id="KW-0472">Membrane</keyword>
<accession>M5PP72</accession>
<keyword evidence="2" id="KW-1003">Cell membrane</keyword>
<proteinExistence type="predicted"/>
<feature type="region of interest" description="Disordered" evidence="6">
    <location>
        <begin position="295"/>
        <end position="333"/>
    </location>
</feature>
<feature type="transmembrane region" description="Helical" evidence="7">
    <location>
        <begin position="249"/>
        <end position="270"/>
    </location>
</feature>
<evidence type="ECO:0000313" key="9">
    <source>
        <dbReference type="Proteomes" id="UP000011922"/>
    </source>
</evidence>
<evidence type="ECO:0000256" key="5">
    <source>
        <dbReference type="ARBA" id="ARBA00023136"/>
    </source>
</evidence>
<sequence>MRKLARELQALLLKTVYGFSDDNCFTLAAALSYYALFSLAPLLVILISALSLVAGSQDVVNLVYDYVSEYLGSQAATTIRRLMEQAYQPSSSIIASLIGLGTLVVTATTLLANLQNSLNIVWGVAQAKKYGVLRMLLDRLNSLVLILLMGLLLLLLTVVQAVMTGAYGYLIQWLPVDTLALLDILQQVLSFLGLALLIGLVFKVLPDARIAWRDVAVGSLVTALLLFLGKTAIGYYLGRSATASMYGPASAIILMLLWINYSSLILFLGAEFTQAWSELYGTAIRSPWERQTKVDQTLEEGKRRKEEKEKAKEGDTLDAEREKADQPPKAGGE</sequence>
<dbReference type="OrthoDB" id="9808671at2"/>
<dbReference type="NCBIfam" id="TIGR00765">
    <property type="entry name" value="yihY_not_rbn"/>
    <property type="match status" value="1"/>
</dbReference>
<dbReference type="Pfam" id="PF03631">
    <property type="entry name" value="Virul_fac_BrkB"/>
    <property type="match status" value="1"/>
</dbReference>
<feature type="transmembrane region" description="Helical" evidence="7">
    <location>
        <begin position="184"/>
        <end position="205"/>
    </location>
</feature>
<evidence type="ECO:0000256" key="4">
    <source>
        <dbReference type="ARBA" id="ARBA00022989"/>
    </source>
</evidence>
<evidence type="ECO:0000256" key="6">
    <source>
        <dbReference type="SAM" id="MobiDB-lite"/>
    </source>
</evidence>
<evidence type="ECO:0000256" key="3">
    <source>
        <dbReference type="ARBA" id="ARBA00022692"/>
    </source>
</evidence>
<organism evidence="8 9">
    <name type="scientific">Desulfocurvibacter africanus PCS</name>
    <dbReference type="NCBI Taxonomy" id="1262666"/>
    <lineage>
        <taxon>Bacteria</taxon>
        <taxon>Pseudomonadati</taxon>
        <taxon>Thermodesulfobacteriota</taxon>
        <taxon>Desulfovibrionia</taxon>
        <taxon>Desulfovibrionales</taxon>
        <taxon>Desulfovibrionaceae</taxon>
        <taxon>Desulfocurvibacter</taxon>
    </lineage>
</organism>
<evidence type="ECO:0000256" key="7">
    <source>
        <dbReference type="SAM" id="Phobius"/>
    </source>
</evidence>
<dbReference type="AlphaFoldDB" id="M5PP72"/>
<dbReference type="EMBL" id="AOSV01000040">
    <property type="protein sequence ID" value="EMG35720.1"/>
    <property type="molecule type" value="Genomic_DNA"/>
</dbReference>
<feature type="transmembrane region" description="Helical" evidence="7">
    <location>
        <begin position="217"/>
        <end position="237"/>
    </location>
</feature>
<keyword evidence="3 7" id="KW-0812">Transmembrane</keyword>
<name>M5PP72_DESAF</name>
<protein>
    <submittedName>
        <fullName evidence="8">Putative membrane protein</fullName>
    </submittedName>
</protein>
<dbReference type="InterPro" id="IPR017039">
    <property type="entry name" value="Virul_fac_BrkB"/>
</dbReference>
<evidence type="ECO:0000256" key="2">
    <source>
        <dbReference type="ARBA" id="ARBA00022475"/>
    </source>
</evidence>
<gene>
    <name evidence="8" type="ORF">PCS_03547</name>
</gene>
<evidence type="ECO:0000256" key="1">
    <source>
        <dbReference type="ARBA" id="ARBA00004651"/>
    </source>
</evidence>
<comment type="caution">
    <text evidence="8">The sequence shown here is derived from an EMBL/GenBank/DDBJ whole genome shotgun (WGS) entry which is preliminary data.</text>
</comment>
<keyword evidence="4 7" id="KW-1133">Transmembrane helix</keyword>
<dbReference type="PIRSF" id="PIRSF035875">
    <property type="entry name" value="RNase_BN"/>
    <property type="match status" value="1"/>
</dbReference>
<evidence type="ECO:0000313" key="8">
    <source>
        <dbReference type="EMBL" id="EMG35720.1"/>
    </source>
</evidence>
<dbReference type="Proteomes" id="UP000011922">
    <property type="component" value="Unassembled WGS sequence"/>
</dbReference>
<dbReference type="PANTHER" id="PTHR30213">
    <property type="entry name" value="INNER MEMBRANE PROTEIN YHJD"/>
    <property type="match status" value="1"/>
</dbReference>
<feature type="transmembrane region" description="Helical" evidence="7">
    <location>
        <begin position="143"/>
        <end position="164"/>
    </location>
</feature>
<feature type="transmembrane region" description="Helical" evidence="7">
    <location>
        <begin position="93"/>
        <end position="112"/>
    </location>
</feature>
<feature type="compositionally biased region" description="Basic and acidic residues" evidence="6">
    <location>
        <begin position="299"/>
        <end position="333"/>
    </location>
</feature>
<comment type="subcellular location">
    <subcellularLocation>
        <location evidence="1">Cell membrane</location>
        <topology evidence="1">Multi-pass membrane protein</topology>
    </subcellularLocation>
</comment>